<evidence type="ECO:0000256" key="1">
    <source>
        <dbReference type="ARBA" id="ARBA00006484"/>
    </source>
</evidence>
<organism evidence="4 5">
    <name type="scientific">Deinococcus caeni</name>
    <dbReference type="NCBI Taxonomy" id="569127"/>
    <lineage>
        <taxon>Bacteria</taxon>
        <taxon>Thermotogati</taxon>
        <taxon>Deinococcota</taxon>
        <taxon>Deinococci</taxon>
        <taxon>Deinococcales</taxon>
        <taxon>Deinococcaceae</taxon>
        <taxon>Deinococcus</taxon>
    </lineage>
</organism>
<dbReference type="PROSITE" id="PS00061">
    <property type="entry name" value="ADH_SHORT"/>
    <property type="match status" value="1"/>
</dbReference>
<sequence>MLLDISGQVALVTGSTRGIGWATAKLLAEHGATVVLNGSKDQAGLDRRVEELGGHTSGVLCDARDPAQIRQVYQQIFKAHKRLDILVNNAGILDDALIGMVSDELVTRTYEVNTFGAIHHLQGAARLMQRGGRGSIVNLTSIVGVNGNEGQIVYSSSKAALLGLTRSAAKELAPKGIRVNAIAPGFIDTDMTRSLPEDKFEERMASIKMRRIGTPEDIARGVLFFASDLSSYVTGQVLGVDGGMLI</sequence>
<dbReference type="InterPro" id="IPR002347">
    <property type="entry name" value="SDR_fam"/>
</dbReference>
<feature type="domain" description="Ketoreductase" evidence="3">
    <location>
        <begin position="8"/>
        <end position="185"/>
    </location>
</feature>
<protein>
    <submittedName>
        <fullName evidence="4">3-oxoacyl-[acyl-carrier-protein] reductase FabG</fullName>
    </submittedName>
</protein>
<gene>
    <name evidence="4" type="primary">fabG_4</name>
    <name evidence="4" type="ORF">Dcae01_02423</name>
</gene>
<dbReference type="PANTHER" id="PTHR42760">
    <property type="entry name" value="SHORT-CHAIN DEHYDROGENASES/REDUCTASES FAMILY MEMBER"/>
    <property type="match status" value="1"/>
</dbReference>
<dbReference type="NCBIfam" id="NF005559">
    <property type="entry name" value="PRK07231.1"/>
    <property type="match status" value="1"/>
</dbReference>
<dbReference type="InterPro" id="IPR020904">
    <property type="entry name" value="Sc_DH/Rdtase_CS"/>
</dbReference>
<name>A0ABP9UGK1_9DEIO</name>
<dbReference type="InterPro" id="IPR036291">
    <property type="entry name" value="NAD(P)-bd_dom_sf"/>
</dbReference>
<dbReference type="Proteomes" id="UP001423409">
    <property type="component" value="Unassembled WGS sequence"/>
</dbReference>
<dbReference type="Gene3D" id="3.40.50.720">
    <property type="entry name" value="NAD(P)-binding Rossmann-like Domain"/>
    <property type="match status" value="1"/>
</dbReference>
<accession>A0ABP9UGK1</accession>
<keyword evidence="2" id="KW-0560">Oxidoreductase</keyword>
<dbReference type="EMBL" id="BAABQU010000030">
    <property type="protein sequence ID" value="GAA5440895.1"/>
    <property type="molecule type" value="Genomic_DNA"/>
</dbReference>
<proteinExistence type="inferred from homology"/>
<evidence type="ECO:0000313" key="4">
    <source>
        <dbReference type="EMBL" id="GAA5440895.1"/>
    </source>
</evidence>
<comment type="caution">
    <text evidence="4">The sequence shown here is derived from an EMBL/GenBank/DDBJ whole genome shotgun (WGS) entry which is preliminary data.</text>
</comment>
<keyword evidence="5" id="KW-1185">Reference proteome</keyword>
<dbReference type="InterPro" id="IPR057326">
    <property type="entry name" value="KR_dom"/>
</dbReference>
<dbReference type="RefSeq" id="WP_345445811.1">
    <property type="nucleotide sequence ID" value="NZ_BAABQU010000030.1"/>
</dbReference>
<evidence type="ECO:0000313" key="5">
    <source>
        <dbReference type="Proteomes" id="UP001423409"/>
    </source>
</evidence>
<dbReference type="Pfam" id="PF13561">
    <property type="entry name" value="adh_short_C2"/>
    <property type="match status" value="1"/>
</dbReference>
<dbReference type="PRINTS" id="PR00081">
    <property type="entry name" value="GDHRDH"/>
</dbReference>
<dbReference type="PRINTS" id="PR00080">
    <property type="entry name" value="SDRFAMILY"/>
</dbReference>
<dbReference type="SMART" id="SM00822">
    <property type="entry name" value="PKS_KR"/>
    <property type="match status" value="1"/>
</dbReference>
<dbReference type="PANTHER" id="PTHR42760:SF133">
    <property type="entry name" value="3-OXOACYL-[ACYL-CARRIER-PROTEIN] REDUCTASE"/>
    <property type="match status" value="1"/>
</dbReference>
<comment type="similarity">
    <text evidence="1">Belongs to the short-chain dehydrogenases/reductases (SDR) family.</text>
</comment>
<evidence type="ECO:0000259" key="3">
    <source>
        <dbReference type="SMART" id="SM00822"/>
    </source>
</evidence>
<reference evidence="4 5" key="1">
    <citation type="submission" date="2024-02" db="EMBL/GenBank/DDBJ databases">
        <title>Deinococcus caeni NBRC 101312.</title>
        <authorList>
            <person name="Ichikawa N."/>
            <person name="Katano-Makiyama Y."/>
            <person name="Hidaka K."/>
        </authorList>
    </citation>
    <scope>NUCLEOTIDE SEQUENCE [LARGE SCALE GENOMIC DNA]</scope>
    <source>
        <strain evidence="4 5">NBRC 101312</strain>
    </source>
</reference>
<dbReference type="SUPFAM" id="SSF51735">
    <property type="entry name" value="NAD(P)-binding Rossmann-fold domains"/>
    <property type="match status" value="1"/>
</dbReference>
<evidence type="ECO:0000256" key="2">
    <source>
        <dbReference type="ARBA" id="ARBA00023002"/>
    </source>
</evidence>